<accession>A0A6J2UT76</accession>
<feature type="domain" description="Lipocalin/cytosolic fatty-acid binding" evidence="6">
    <location>
        <begin position="46"/>
        <end position="180"/>
    </location>
</feature>
<keyword evidence="3 5" id="KW-0732">Signal</keyword>
<dbReference type="CTD" id="733"/>
<dbReference type="RefSeq" id="XP_030623249.1">
    <property type="nucleotide sequence ID" value="XM_030767389.1"/>
</dbReference>
<keyword evidence="4" id="KW-1015">Disulfide bond</keyword>
<reference evidence="8" key="1">
    <citation type="submission" date="2025-08" db="UniProtKB">
        <authorList>
            <consortium name="RefSeq"/>
        </authorList>
    </citation>
    <scope>IDENTIFICATION</scope>
</reference>
<evidence type="ECO:0000313" key="7">
    <source>
        <dbReference type="Proteomes" id="UP000504632"/>
    </source>
</evidence>
<dbReference type="GeneID" id="115806583"/>
<dbReference type="FunCoup" id="A0A6J2UT76">
    <property type="interactions" value="969"/>
</dbReference>
<evidence type="ECO:0000256" key="3">
    <source>
        <dbReference type="ARBA" id="ARBA00022729"/>
    </source>
</evidence>
<dbReference type="PRINTS" id="PR00179">
    <property type="entry name" value="LIPOCALIN"/>
</dbReference>
<proteinExistence type="predicted"/>
<dbReference type="InterPro" id="IPR043245">
    <property type="entry name" value="C8G"/>
</dbReference>
<keyword evidence="2" id="KW-0964">Secreted</keyword>
<comment type="subcellular location">
    <subcellularLocation>
        <location evidence="1">Secreted</location>
    </subcellularLocation>
</comment>
<name>A0A6J2UT76_CHACN</name>
<dbReference type="InterPro" id="IPR012674">
    <property type="entry name" value="Calycin"/>
</dbReference>
<dbReference type="Gene3D" id="2.40.128.20">
    <property type="match status" value="1"/>
</dbReference>
<dbReference type="OrthoDB" id="9941609at2759"/>
<dbReference type="GO" id="GO:0001848">
    <property type="term" value="F:complement binding"/>
    <property type="evidence" value="ECO:0007669"/>
    <property type="project" value="TreeGrafter"/>
</dbReference>
<dbReference type="PANTHER" id="PTHR47304">
    <property type="entry name" value="COMPLEMENT COMPONENT C8 GAMMA CHAIN"/>
    <property type="match status" value="1"/>
</dbReference>
<protein>
    <submittedName>
        <fullName evidence="8">Complement component C8 gamma chain</fullName>
    </submittedName>
</protein>
<evidence type="ECO:0000256" key="2">
    <source>
        <dbReference type="ARBA" id="ARBA00022525"/>
    </source>
</evidence>
<evidence type="ECO:0000313" key="8">
    <source>
        <dbReference type="RefSeq" id="XP_030623249.1"/>
    </source>
</evidence>
<evidence type="ECO:0000259" key="6">
    <source>
        <dbReference type="Pfam" id="PF00061"/>
    </source>
</evidence>
<dbReference type="InterPro" id="IPR002968">
    <property type="entry name" value="A1-microglobln"/>
</dbReference>
<dbReference type="GO" id="GO:0070062">
    <property type="term" value="C:extracellular exosome"/>
    <property type="evidence" value="ECO:0007669"/>
    <property type="project" value="TreeGrafter"/>
</dbReference>
<dbReference type="PANTHER" id="PTHR47304:SF1">
    <property type="entry name" value="COMPLEMENT COMPONENT C8 GAMMA CHAIN"/>
    <property type="match status" value="1"/>
</dbReference>
<sequence length="198" mass="22665">MMRVWLCFALVGLFGDVRARGPCRKGKETPIDKIAPVENFNIQQMSGKWYLVSAASKCQYLLENSFSVEGTIINLTPSKSTLSVSTLRKFNYQCWEIRQIYQVRKPAGRLFLKGPYSKKDVDIVIGDTDYSSYAIVYFQRHCRIAMKLYGRTPELPDAVVDKFEELAKKQNLGLDVVFQFPTYGFCESADKDHTLDMT</sequence>
<dbReference type="AlphaFoldDB" id="A0A6J2UT76"/>
<evidence type="ECO:0000256" key="1">
    <source>
        <dbReference type="ARBA" id="ARBA00004613"/>
    </source>
</evidence>
<evidence type="ECO:0000256" key="5">
    <source>
        <dbReference type="SAM" id="SignalP"/>
    </source>
</evidence>
<dbReference type="InterPro" id="IPR000566">
    <property type="entry name" value="Lipocln_cytosolic_FA-bd_dom"/>
</dbReference>
<dbReference type="SUPFAM" id="SSF50814">
    <property type="entry name" value="Lipocalins"/>
    <property type="match status" value="1"/>
</dbReference>
<evidence type="ECO:0000256" key="4">
    <source>
        <dbReference type="ARBA" id="ARBA00023157"/>
    </source>
</evidence>
<feature type="signal peptide" evidence="5">
    <location>
        <begin position="1"/>
        <end position="19"/>
    </location>
</feature>
<gene>
    <name evidence="8" type="primary">c8g</name>
</gene>
<dbReference type="InParanoid" id="A0A6J2UT76"/>
<feature type="chain" id="PRO_5027045030" evidence="5">
    <location>
        <begin position="20"/>
        <end position="198"/>
    </location>
</feature>
<dbReference type="GO" id="GO:0072562">
    <property type="term" value="C:blood microparticle"/>
    <property type="evidence" value="ECO:0007669"/>
    <property type="project" value="TreeGrafter"/>
</dbReference>
<dbReference type="PRINTS" id="PR01215">
    <property type="entry name" value="A1MCGLOBULIN"/>
</dbReference>
<dbReference type="GO" id="GO:0006956">
    <property type="term" value="P:complement activation"/>
    <property type="evidence" value="ECO:0007669"/>
    <property type="project" value="InterPro"/>
</dbReference>
<dbReference type="Proteomes" id="UP000504632">
    <property type="component" value="Chromosome 3"/>
</dbReference>
<keyword evidence="7" id="KW-1185">Reference proteome</keyword>
<organism evidence="7 8">
    <name type="scientific">Chanos chanos</name>
    <name type="common">Milkfish</name>
    <name type="synonym">Mugil chanos</name>
    <dbReference type="NCBI Taxonomy" id="29144"/>
    <lineage>
        <taxon>Eukaryota</taxon>
        <taxon>Metazoa</taxon>
        <taxon>Chordata</taxon>
        <taxon>Craniata</taxon>
        <taxon>Vertebrata</taxon>
        <taxon>Euteleostomi</taxon>
        <taxon>Actinopterygii</taxon>
        <taxon>Neopterygii</taxon>
        <taxon>Teleostei</taxon>
        <taxon>Ostariophysi</taxon>
        <taxon>Gonorynchiformes</taxon>
        <taxon>Chanidae</taxon>
        <taxon>Chanos</taxon>
    </lineage>
</organism>
<dbReference type="Pfam" id="PF00061">
    <property type="entry name" value="Lipocalin"/>
    <property type="match status" value="1"/>
</dbReference>
<dbReference type="GO" id="GO:0005579">
    <property type="term" value="C:membrane attack complex"/>
    <property type="evidence" value="ECO:0007669"/>
    <property type="project" value="InterPro"/>
</dbReference>